<dbReference type="SMART" id="SM00450">
    <property type="entry name" value="RHOD"/>
    <property type="match status" value="1"/>
</dbReference>
<dbReference type="PROSITE" id="PS50206">
    <property type="entry name" value="RHODANESE_3"/>
    <property type="match status" value="1"/>
</dbReference>
<sequence>MTFNRRHILAMMGALPAQALATSAWANKDDVWSASRAFDALLQDRLRMLDIRTPEEWRETGVAQGAWPVNLYDERFPERLFKAQDLADGRPLALICRTGRRSGGVMNSLRKSGYSNFIDVSDGMLGSSYGPGWIKAGLPVVSAEEAIAALPPELRI</sequence>
<protein>
    <submittedName>
        <fullName evidence="3">Rhodanese-like domain-containing protein</fullName>
    </submittedName>
</protein>
<dbReference type="InterPro" id="IPR001763">
    <property type="entry name" value="Rhodanese-like_dom"/>
</dbReference>
<dbReference type="Gene3D" id="3.40.250.10">
    <property type="entry name" value="Rhodanese-like domain"/>
    <property type="match status" value="1"/>
</dbReference>
<evidence type="ECO:0000259" key="2">
    <source>
        <dbReference type="PROSITE" id="PS50206"/>
    </source>
</evidence>
<dbReference type="Proteomes" id="UP001528040">
    <property type="component" value="Unassembled WGS sequence"/>
</dbReference>
<dbReference type="SUPFAM" id="SSF52821">
    <property type="entry name" value="Rhodanese/Cell cycle control phosphatase"/>
    <property type="match status" value="1"/>
</dbReference>
<gene>
    <name evidence="3" type="ORF">O2N63_16965</name>
</gene>
<dbReference type="Pfam" id="PF00581">
    <property type="entry name" value="Rhodanese"/>
    <property type="match status" value="1"/>
</dbReference>
<proteinExistence type="predicted"/>
<dbReference type="InterPro" id="IPR006311">
    <property type="entry name" value="TAT_signal"/>
</dbReference>
<dbReference type="PROSITE" id="PS51318">
    <property type="entry name" value="TAT"/>
    <property type="match status" value="1"/>
</dbReference>
<comment type="caution">
    <text evidence="3">The sequence shown here is derived from an EMBL/GenBank/DDBJ whole genome shotgun (WGS) entry which is preliminary data.</text>
</comment>
<evidence type="ECO:0000313" key="3">
    <source>
        <dbReference type="EMBL" id="MDA5095784.1"/>
    </source>
</evidence>
<accession>A0ABT4W5H8</accession>
<reference evidence="3 4" key="1">
    <citation type="submission" date="2023-01" db="EMBL/GenBank/DDBJ databases">
        <authorList>
            <person name="Yoon J.-W."/>
        </authorList>
    </citation>
    <scope>NUCLEOTIDE SEQUENCE [LARGE SCALE GENOMIC DNA]</scope>
    <source>
        <strain evidence="3 4">KMU-50</strain>
    </source>
</reference>
<organism evidence="3 4">
    <name type="scientific">Aliiroseovarius salicola</name>
    <dbReference type="NCBI Taxonomy" id="3009082"/>
    <lineage>
        <taxon>Bacteria</taxon>
        <taxon>Pseudomonadati</taxon>
        <taxon>Pseudomonadota</taxon>
        <taxon>Alphaproteobacteria</taxon>
        <taxon>Rhodobacterales</taxon>
        <taxon>Paracoccaceae</taxon>
        <taxon>Aliiroseovarius</taxon>
    </lineage>
</organism>
<evidence type="ECO:0000256" key="1">
    <source>
        <dbReference type="SAM" id="SignalP"/>
    </source>
</evidence>
<dbReference type="InterPro" id="IPR036873">
    <property type="entry name" value="Rhodanese-like_dom_sf"/>
</dbReference>
<dbReference type="RefSeq" id="WP_271055495.1">
    <property type="nucleotide sequence ID" value="NZ_JAQIIO010000016.1"/>
</dbReference>
<name>A0ABT4W5H8_9RHOB</name>
<dbReference type="CDD" id="cd00158">
    <property type="entry name" value="RHOD"/>
    <property type="match status" value="1"/>
</dbReference>
<feature type="chain" id="PRO_5047333862" evidence="1">
    <location>
        <begin position="20"/>
        <end position="156"/>
    </location>
</feature>
<feature type="domain" description="Rhodanese" evidence="2">
    <location>
        <begin position="42"/>
        <end position="142"/>
    </location>
</feature>
<evidence type="ECO:0000313" key="4">
    <source>
        <dbReference type="Proteomes" id="UP001528040"/>
    </source>
</evidence>
<keyword evidence="1" id="KW-0732">Signal</keyword>
<dbReference type="EMBL" id="JAQIIO010000016">
    <property type="protein sequence ID" value="MDA5095784.1"/>
    <property type="molecule type" value="Genomic_DNA"/>
</dbReference>
<keyword evidence="4" id="KW-1185">Reference proteome</keyword>
<feature type="signal peptide" evidence="1">
    <location>
        <begin position="1"/>
        <end position="19"/>
    </location>
</feature>